<dbReference type="CDD" id="cd13139">
    <property type="entry name" value="MATE_like_14"/>
    <property type="match status" value="1"/>
</dbReference>
<evidence type="ECO:0000256" key="6">
    <source>
        <dbReference type="ARBA" id="ARBA00022989"/>
    </source>
</evidence>
<evidence type="ECO:0000313" key="11">
    <source>
        <dbReference type="EMBL" id="RED93179.1"/>
    </source>
</evidence>
<feature type="transmembrane region" description="Helical" evidence="10">
    <location>
        <begin position="154"/>
        <end position="175"/>
    </location>
</feature>
<comment type="subcellular location">
    <subcellularLocation>
        <location evidence="1">Cell membrane</location>
        <topology evidence="1">Multi-pass membrane protein</topology>
    </subcellularLocation>
</comment>
<evidence type="ECO:0000256" key="2">
    <source>
        <dbReference type="ARBA" id="ARBA00022448"/>
    </source>
</evidence>
<dbReference type="RefSeq" id="WP_115869978.1">
    <property type="nucleotide sequence ID" value="NZ_QREG01000026.1"/>
</dbReference>
<evidence type="ECO:0000256" key="5">
    <source>
        <dbReference type="ARBA" id="ARBA00022692"/>
    </source>
</evidence>
<feature type="transmembrane region" description="Helical" evidence="10">
    <location>
        <begin position="34"/>
        <end position="59"/>
    </location>
</feature>
<feature type="transmembrane region" description="Helical" evidence="10">
    <location>
        <begin position="257"/>
        <end position="281"/>
    </location>
</feature>
<dbReference type="PANTHER" id="PTHR43298:SF2">
    <property type="entry name" value="FMN_FAD EXPORTER YEEO-RELATED"/>
    <property type="match status" value="1"/>
</dbReference>
<feature type="transmembrane region" description="Helical" evidence="10">
    <location>
        <begin position="79"/>
        <end position="100"/>
    </location>
</feature>
<feature type="transmembrane region" description="Helical" evidence="10">
    <location>
        <begin position="375"/>
        <end position="396"/>
    </location>
</feature>
<gene>
    <name evidence="11" type="ORF">C7460_12618</name>
</gene>
<proteinExistence type="predicted"/>
<evidence type="ECO:0000256" key="3">
    <source>
        <dbReference type="ARBA" id="ARBA00022449"/>
    </source>
</evidence>
<evidence type="ECO:0000256" key="8">
    <source>
        <dbReference type="ARBA" id="ARBA00023136"/>
    </source>
</evidence>
<protein>
    <recommendedName>
        <fullName evidence="9">Multidrug-efflux transporter</fullName>
    </recommendedName>
</protein>
<name>A0A3D9KY35_MARFU</name>
<dbReference type="GO" id="GO:0042910">
    <property type="term" value="F:xenobiotic transmembrane transporter activity"/>
    <property type="evidence" value="ECO:0007669"/>
    <property type="project" value="InterPro"/>
</dbReference>
<keyword evidence="8 10" id="KW-0472">Membrane</keyword>
<dbReference type="PANTHER" id="PTHR43298">
    <property type="entry name" value="MULTIDRUG RESISTANCE PROTEIN NORM-RELATED"/>
    <property type="match status" value="1"/>
</dbReference>
<sequence>MKSLIRYIQRLANLFVVALKGSEKEFTTGSINRAIFLLSIPMIGEMIMESLFAVADVYFVSKVSVNAVATVGLTESILMIIYSVAVGLSMATTAIIARRVGEKKYHRAGDAGFQSIFLAVIVGALLGVVGFVFAEDILRLMGGEPDLIAEGKGFTQIMFAGNLSIFLLFLNNAIFRGAGDASIAMRSLWLANGLNLILDPLLIFGYGPIPAMGIEGAAIATTTGRSIGVLYQFYFLIKGRGIIRIGWSNVVIRLKTLVELLKISMGGMGQFLIESASWIFLVRVMSYFGSEALAGYTIAFRVIVFTILPSWGMSNAAATLVGQNLGAKAPDRAETSVWRTAFYNMLFLGVVSVIFFIAADPIIGLFSQGDLVQDIGASALKIICVGYVFFAYGMVISQAFNGAGDTKTPLIINFFVFWIIQIPLAYWLAVTLDWQANGVFFTIAFSHSLQAVVSIFLFRRGKWKTVAV</sequence>
<dbReference type="EMBL" id="QREG01000026">
    <property type="protein sequence ID" value="RED93179.1"/>
    <property type="molecule type" value="Genomic_DNA"/>
</dbReference>
<keyword evidence="6 10" id="KW-1133">Transmembrane helix</keyword>
<feature type="transmembrane region" description="Helical" evidence="10">
    <location>
        <begin position="342"/>
        <end position="363"/>
    </location>
</feature>
<organism evidence="11 12">
    <name type="scientific">Marinoscillum furvescens DSM 4134</name>
    <dbReference type="NCBI Taxonomy" id="1122208"/>
    <lineage>
        <taxon>Bacteria</taxon>
        <taxon>Pseudomonadati</taxon>
        <taxon>Bacteroidota</taxon>
        <taxon>Cytophagia</taxon>
        <taxon>Cytophagales</taxon>
        <taxon>Reichenbachiellaceae</taxon>
        <taxon>Marinoscillum</taxon>
    </lineage>
</organism>
<feature type="transmembrane region" description="Helical" evidence="10">
    <location>
        <begin position="408"/>
        <end position="428"/>
    </location>
</feature>
<dbReference type="GO" id="GO:0005886">
    <property type="term" value="C:plasma membrane"/>
    <property type="evidence" value="ECO:0007669"/>
    <property type="project" value="UniProtKB-SubCell"/>
</dbReference>
<evidence type="ECO:0000256" key="9">
    <source>
        <dbReference type="ARBA" id="ARBA00031636"/>
    </source>
</evidence>
<keyword evidence="12" id="KW-1185">Reference proteome</keyword>
<comment type="caution">
    <text evidence="11">The sequence shown here is derived from an EMBL/GenBank/DDBJ whole genome shotgun (WGS) entry which is preliminary data.</text>
</comment>
<feature type="transmembrane region" description="Helical" evidence="10">
    <location>
        <begin position="434"/>
        <end position="458"/>
    </location>
</feature>
<dbReference type="PIRSF" id="PIRSF006603">
    <property type="entry name" value="DinF"/>
    <property type="match status" value="1"/>
</dbReference>
<dbReference type="OrthoDB" id="9776324at2"/>
<evidence type="ECO:0000256" key="1">
    <source>
        <dbReference type="ARBA" id="ARBA00004651"/>
    </source>
</evidence>
<reference evidence="11 12" key="1">
    <citation type="submission" date="2018-07" db="EMBL/GenBank/DDBJ databases">
        <title>Genomic Encyclopedia of Type Strains, Phase IV (KMG-IV): sequencing the most valuable type-strain genomes for metagenomic binning, comparative biology and taxonomic classification.</title>
        <authorList>
            <person name="Goeker M."/>
        </authorList>
    </citation>
    <scope>NUCLEOTIDE SEQUENCE [LARGE SCALE GENOMIC DNA]</scope>
    <source>
        <strain evidence="11 12">DSM 4134</strain>
    </source>
</reference>
<feature type="transmembrane region" description="Helical" evidence="10">
    <location>
        <begin position="187"/>
        <end position="206"/>
    </location>
</feature>
<dbReference type="GO" id="GO:0015297">
    <property type="term" value="F:antiporter activity"/>
    <property type="evidence" value="ECO:0007669"/>
    <property type="project" value="UniProtKB-KW"/>
</dbReference>
<dbReference type="AlphaFoldDB" id="A0A3D9KY35"/>
<feature type="transmembrane region" description="Helical" evidence="10">
    <location>
        <begin position="218"/>
        <end position="237"/>
    </location>
</feature>
<dbReference type="InterPro" id="IPR002528">
    <property type="entry name" value="MATE_fam"/>
</dbReference>
<evidence type="ECO:0000313" key="12">
    <source>
        <dbReference type="Proteomes" id="UP000256779"/>
    </source>
</evidence>
<keyword evidence="2" id="KW-0813">Transport</keyword>
<keyword evidence="7" id="KW-0406">Ion transport</keyword>
<dbReference type="Pfam" id="PF01554">
    <property type="entry name" value="MatE"/>
    <property type="match status" value="2"/>
</dbReference>
<keyword evidence="4" id="KW-1003">Cell membrane</keyword>
<dbReference type="NCBIfam" id="TIGR00797">
    <property type="entry name" value="matE"/>
    <property type="match status" value="1"/>
</dbReference>
<dbReference type="InterPro" id="IPR050222">
    <property type="entry name" value="MATE_MdtK"/>
</dbReference>
<evidence type="ECO:0000256" key="10">
    <source>
        <dbReference type="SAM" id="Phobius"/>
    </source>
</evidence>
<dbReference type="InterPro" id="IPR048279">
    <property type="entry name" value="MdtK-like"/>
</dbReference>
<keyword evidence="3" id="KW-0050">Antiport</keyword>
<keyword evidence="5 10" id="KW-0812">Transmembrane</keyword>
<accession>A0A3D9KY35</accession>
<dbReference type="GO" id="GO:0006811">
    <property type="term" value="P:monoatomic ion transport"/>
    <property type="evidence" value="ECO:0007669"/>
    <property type="project" value="UniProtKB-KW"/>
</dbReference>
<feature type="transmembrane region" description="Helical" evidence="10">
    <location>
        <begin position="293"/>
        <end position="321"/>
    </location>
</feature>
<evidence type="ECO:0000256" key="7">
    <source>
        <dbReference type="ARBA" id="ARBA00023065"/>
    </source>
</evidence>
<evidence type="ECO:0000256" key="4">
    <source>
        <dbReference type="ARBA" id="ARBA00022475"/>
    </source>
</evidence>
<dbReference type="Proteomes" id="UP000256779">
    <property type="component" value="Unassembled WGS sequence"/>
</dbReference>
<feature type="transmembrane region" description="Helical" evidence="10">
    <location>
        <begin position="112"/>
        <end position="134"/>
    </location>
</feature>